<sequence length="474" mass="51907">MATPEVFPRILAAEIDGRMHSIRYRQTQFHRLQSALVQHIEEIRHVILEESGHSLAEVSAEICLALDEIRTHYTSLDLGKDLQEEYSIAHGKNRRGGRRGAGIVYIIPIDHTLFYSVISVLAAALAAGNCIILELARATQVSELLRKILVGAFDQDIFAISEQRPDDEFLSRTVVVNQQANFSASSVNPRAIAVVDRTANISQAAETLASARFRFGGRSPYAPDIVLAHEFILKDFIESVTRASWSHCAVESKRSIAEHPSDISLLKETERVSGTRIVVSGSDWGIVEVQDRDSPLLLKKVNEKVLLVHPITSLDDAIDTVQRNGSPAASYVFASPESAKYLAQFIDAHLSWVNHIPMDMLIGPVIPDNSALGESTRYSVDFFEVPRSQIVIEGMASSRIKTFLAATGTQTAAKMWQTSIAPLKPTGQRPGKAVGYFEQGLITGGIVALISVLAITSTVGYYAVKYGSKLASRV</sequence>
<dbReference type="InterPro" id="IPR016162">
    <property type="entry name" value="Ald_DH_N"/>
</dbReference>
<keyword evidence="1" id="KW-1133">Transmembrane helix</keyword>
<keyword evidence="1" id="KW-0812">Transmembrane</keyword>
<dbReference type="Gene3D" id="3.40.605.10">
    <property type="entry name" value="Aldehyde Dehydrogenase, Chain A, domain 1"/>
    <property type="match status" value="1"/>
</dbReference>
<dbReference type="PANTHER" id="PTHR43111:SF1">
    <property type="entry name" value="ALDEHYDE DEHYDROGENASE B-RELATED"/>
    <property type="match status" value="1"/>
</dbReference>
<evidence type="ECO:0000259" key="2">
    <source>
        <dbReference type="Pfam" id="PF00171"/>
    </source>
</evidence>
<dbReference type="PANTHER" id="PTHR43111">
    <property type="entry name" value="ALDEHYDE DEHYDROGENASE B-RELATED"/>
    <property type="match status" value="1"/>
</dbReference>
<reference evidence="3 4" key="1">
    <citation type="journal article" date="2023" name="IMA Fungus">
        <title>Comparative genomic study of the Penicillium genus elucidates a diverse pangenome and 15 lateral gene transfer events.</title>
        <authorList>
            <person name="Petersen C."/>
            <person name="Sorensen T."/>
            <person name="Nielsen M.R."/>
            <person name="Sondergaard T.E."/>
            <person name="Sorensen J.L."/>
            <person name="Fitzpatrick D.A."/>
            <person name="Frisvad J.C."/>
            <person name="Nielsen K.L."/>
        </authorList>
    </citation>
    <scope>NUCLEOTIDE SEQUENCE [LARGE SCALE GENOMIC DNA]</scope>
    <source>
        <strain evidence="3 4">IBT 35679</strain>
    </source>
</reference>
<name>A0AAD6G8R6_9EURO</name>
<comment type="caution">
    <text evidence="3">The sequence shown here is derived from an EMBL/GenBank/DDBJ whole genome shotgun (WGS) entry which is preliminary data.</text>
</comment>
<evidence type="ECO:0000313" key="4">
    <source>
        <dbReference type="Proteomes" id="UP001220324"/>
    </source>
</evidence>
<evidence type="ECO:0000256" key="1">
    <source>
        <dbReference type="SAM" id="Phobius"/>
    </source>
</evidence>
<dbReference type="Pfam" id="PF00171">
    <property type="entry name" value="Aldedh"/>
    <property type="match status" value="1"/>
</dbReference>
<protein>
    <submittedName>
        <fullName evidence="3">Aldehyde dehydrogenase PutA</fullName>
    </submittedName>
</protein>
<dbReference type="AlphaFoldDB" id="A0AAD6G8R6"/>
<dbReference type="Proteomes" id="UP001220324">
    <property type="component" value="Unassembled WGS sequence"/>
</dbReference>
<organism evidence="3 4">
    <name type="scientific">Penicillium frequentans</name>
    <dbReference type="NCBI Taxonomy" id="3151616"/>
    <lineage>
        <taxon>Eukaryota</taxon>
        <taxon>Fungi</taxon>
        <taxon>Dikarya</taxon>
        <taxon>Ascomycota</taxon>
        <taxon>Pezizomycotina</taxon>
        <taxon>Eurotiomycetes</taxon>
        <taxon>Eurotiomycetidae</taxon>
        <taxon>Eurotiales</taxon>
        <taxon>Aspergillaceae</taxon>
        <taxon>Penicillium</taxon>
    </lineage>
</organism>
<dbReference type="SUPFAM" id="SSF53720">
    <property type="entry name" value="ALDH-like"/>
    <property type="match status" value="1"/>
</dbReference>
<gene>
    <name evidence="3" type="ORF">N7494_010966</name>
</gene>
<feature type="transmembrane region" description="Helical" evidence="1">
    <location>
        <begin position="441"/>
        <end position="464"/>
    </location>
</feature>
<dbReference type="GO" id="GO:0016620">
    <property type="term" value="F:oxidoreductase activity, acting on the aldehyde or oxo group of donors, NAD or NADP as acceptor"/>
    <property type="evidence" value="ECO:0007669"/>
    <property type="project" value="InterPro"/>
</dbReference>
<accession>A0AAD6G8R6</accession>
<keyword evidence="1" id="KW-0472">Membrane</keyword>
<dbReference type="InterPro" id="IPR015590">
    <property type="entry name" value="Aldehyde_DH_dom"/>
</dbReference>
<dbReference type="EMBL" id="JAQIZZ010000008">
    <property type="protein sequence ID" value="KAJ5524316.1"/>
    <property type="molecule type" value="Genomic_DNA"/>
</dbReference>
<keyword evidence="4" id="KW-1185">Reference proteome</keyword>
<dbReference type="Gene3D" id="3.40.309.10">
    <property type="entry name" value="Aldehyde Dehydrogenase, Chain A, domain 2"/>
    <property type="match status" value="1"/>
</dbReference>
<evidence type="ECO:0000313" key="3">
    <source>
        <dbReference type="EMBL" id="KAJ5524316.1"/>
    </source>
</evidence>
<dbReference type="InterPro" id="IPR016161">
    <property type="entry name" value="Ald_DH/histidinol_DH"/>
</dbReference>
<feature type="domain" description="Aldehyde dehydrogenase" evidence="2">
    <location>
        <begin position="21"/>
        <end position="144"/>
    </location>
</feature>
<proteinExistence type="predicted"/>
<dbReference type="InterPro" id="IPR016163">
    <property type="entry name" value="Ald_DH_C"/>
</dbReference>